<protein>
    <recommendedName>
        <fullName evidence="1">DUSP domain-containing protein</fullName>
    </recommendedName>
</protein>
<comment type="caution">
    <text evidence="2">The sequence shown here is derived from an EMBL/GenBank/DDBJ whole genome shotgun (WGS) entry which is preliminary data.</text>
</comment>
<sequence length="282" mass="32611">MDRNASINIDDSGLTKFLICKEWWDHYSNLNTSPDQIDNKSLVKNSTNNIRQFKIRSGIEENKDFVIVSENEWRSLVSQFGGGPEIEVFLIEGKPDINPISIDVWVVKGNSSITQEPKASFWVSDKISLGQLKKFLCSKLQVSTFGTEIEILGKNTSLRNCEDMIVSNLGIGNFSKICLREENSNFCYNANDDFEDEEVKRAIQLSLNEAENKEHSEEINCDFIKEELKPSFRNDTKIWDTRIMEAFYGKKVKLRIQKLSRVRKNVKKIEEAFKKYVKVMRD</sequence>
<dbReference type="PROSITE" id="PS51283">
    <property type="entry name" value="DUSP"/>
    <property type="match status" value="1"/>
</dbReference>
<name>A0AAU9IUT6_9CILI</name>
<evidence type="ECO:0000313" key="2">
    <source>
        <dbReference type="EMBL" id="CAG9319431.1"/>
    </source>
</evidence>
<proteinExistence type="predicted"/>
<evidence type="ECO:0000259" key="1">
    <source>
        <dbReference type="PROSITE" id="PS51283"/>
    </source>
</evidence>
<organism evidence="2 3">
    <name type="scientific">Blepharisma stoltei</name>
    <dbReference type="NCBI Taxonomy" id="1481888"/>
    <lineage>
        <taxon>Eukaryota</taxon>
        <taxon>Sar</taxon>
        <taxon>Alveolata</taxon>
        <taxon>Ciliophora</taxon>
        <taxon>Postciliodesmatophora</taxon>
        <taxon>Heterotrichea</taxon>
        <taxon>Heterotrichida</taxon>
        <taxon>Blepharismidae</taxon>
        <taxon>Blepharisma</taxon>
    </lineage>
</organism>
<gene>
    <name evidence="2" type="ORF">BSTOLATCC_MIC23988</name>
</gene>
<dbReference type="AlphaFoldDB" id="A0AAU9IUT6"/>
<dbReference type="Pfam" id="PF06337">
    <property type="entry name" value="DUSP"/>
    <property type="match status" value="1"/>
</dbReference>
<keyword evidence="3" id="KW-1185">Reference proteome</keyword>
<dbReference type="EMBL" id="CAJZBQ010000023">
    <property type="protein sequence ID" value="CAG9319431.1"/>
    <property type="molecule type" value="Genomic_DNA"/>
</dbReference>
<dbReference type="GO" id="GO:0004843">
    <property type="term" value="F:cysteine-type deubiquitinase activity"/>
    <property type="evidence" value="ECO:0007669"/>
    <property type="project" value="InterPro"/>
</dbReference>
<dbReference type="SUPFAM" id="SSF143791">
    <property type="entry name" value="DUSP-like"/>
    <property type="match status" value="1"/>
</dbReference>
<reference evidence="2" key="1">
    <citation type="submission" date="2021-09" db="EMBL/GenBank/DDBJ databases">
        <authorList>
            <consortium name="AG Swart"/>
            <person name="Singh M."/>
            <person name="Singh A."/>
            <person name="Seah K."/>
            <person name="Emmerich C."/>
        </authorList>
    </citation>
    <scope>NUCLEOTIDE SEQUENCE</scope>
    <source>
        <strain evidence="2">ATCC30299</strain>
    </source>
</reference>
<evidence type="ECO:0000313" key="3">
    <source>
        <dbReference type="Proteomes" id="UP001162131"/>
    </source>
</evidence>
<dbReference type="Proteomes" id="UP001162131">
    <property type="component" value="Unassembled WGS sequence"/>
</dbReference>
<dbReference type="Gene3D" id="3.30.2230.10">
    <property type="entry name" value="DUSP-like"/>
    <property type="match status" value="1"/>
</dbReference>
<dbReference type="InterPro" id="IPR035927">
    <property type="entry name" value="DUSP-like_sf"/>
</dbReference>
<feature type="domain" description="DUSP" evidence="1">
    <location>
        <begin position="1"/>
        <end position="91"/>
    </location>
</feature>
<dbReference type="InterPro" id="IPR006615">
    <property type="entry name" value="Pept_C19_DUSP"/>
</dbReference>
<accession>A0AAU9IUT6</accession>